<name>A0A377SW58_9NEIS</name>
<reference evidence="3 5" key="2">
    <citation type="submission" date="2019-03" db="EMBL/GenBank/DDBJ databases">
        <title>Genomic Encyclopedia of Type Strains, Phase IV (KMG-IV): sequencing the most valuable type-strain genomes for metagenomic binning, comparative biology and taxonomic classification.</title>
        <authorList>
            <person name="Goeker M."/>
        </authorList>
    </citation>
    <scope>NUCLEOTIDE SEQUENCE [LARGE SCALE GENOMIC DNA]</scope>
    <source>
        <strain evidence="3 5">DSM 3764</strain>
    </source>
</reference>
<dbReference type="EMBL" id="UGHR01000004">
    <property type="protein sequence ID" value="STR45578.1"/>
    <property type="molecule type" value="Genomic_DNA"/>
</dbReference>
<feature type="transmembrane region" description="Helical" evidence="1">
    <location>
        <begin position="59"/>
        <end position="83"/>
    </location>
</feature>
<keyword evidence="5" id="KW-1185">Reference proteome</keyword>
<feature type="transmembrane region" description="Helical" evidence="1">
    <location>
        <begin position="25"/>
        <end position="47"/>
    </location>
</feature>
<keyword evidence="1" id="KW-1133">Transmembrane helix</keyword>
<dbReference type="OrthoDB" id="5297034at2"/>
<organism evidence="2 4">
    <name type="scientific">Iodobacter fluviatilis</name>
    <dbReference type="NCBI Taxonomy" id="537"/>
    <lineage>
        <taxon>Bacteria</taxon>
        <taxon>Pseudomonadati</taxon>
        <taxon>Pseudomonadota</taxon>
        <taxon>Betaproteobacteria</taxon>
        <taxon>Neisseriales</taxon>
        <taxon>Chitinibacteraceae</taxon>
        <taxon>Iodobacter</taxon>
    </lineage>
</organism>
<dbReference type="GO" id="GO:0005886">
    <property type="term" value="C:plasma membrane"/>
    <property type="evidence" value="ECO:0007669"/>
    <property type="project" value="TreeGrafter"/>
</dbReference>
<protein>
    <submittedName>
        <fullName evidence="2">Inner membrane protein yjcH</fullName>
    </submittedName>
    <submittedName>
        <fullName evidence="3">Uncharacterized membrane protein (DUF485 family)</fullName>
    </submittedName>
</protein>
<reference evidence="2 4" key="1">
    <citation type="submission" date="2018-06" db="EMBL/GenBank/DDBJ databases">
        <authorList>
            <consortium name="Pathogen Informatics"/>
            <person name="Doyle S."/>
        </authorList>
    </citation>
    <scope>NUCLEOTIDE SEQUENCE [LARGE SCALE GENOMIC DNA]</scope>
    <source>
        <strain evidence="2 4">NCTC11159</strain>
    </source>
</reference>
<dbReference type="InterPro" id="IPR007436">
    <property type="entry name" value="DUF485"/>
</dbReference>
<keyword evidence="1" id="KW-0472">Membrane</keyword>
<dbReference type="InterPro" id="IPR052959">
    <property type="entry name" value="Inner_membrane_assoc"/>
</dbReference>
<evidence type="ECO:0000313" key="4">
    <source>
        <dbReference type="Proteomes" id="UP000255108"/>
    </source>
</evidence>
<evidence type="ECO:0000313" key="3">
    <source>
        <dbReference type="EMBL" id="TCU88077.1"/>
    </source>
</evidence>
<gene>
    <name evidence="2" type="primary">yjcH</name>
    <name evidence="3" type="ORF">EV682_104247</name>
    <name evidence="2" type="ORF">NCTC11159_04153</name>
</gene>
<evidence type="ECO:0000256" key="1">
    <source>
        <dbReference type="SAM" id="Phobius"/>
    </source>
</evidence>
<dbReference type="RefSeq" id="WP_115229777.1">
    <property type="nucleotide sequence ID" value="NZ_CAWOLO010000004.1"/>
</dbReference>
<evidence type="ECO:0000313" key="5">
    <source>
        <dbReference type="Proteomes" id="UP000295794"/>
    </source>
</evidence>
<dbReference type="Proteomes" id="UP000255108">
    <property type="component" value="Unassembled WGS sequence"/>
</dbReference>
<dbReference type="PANTHER" id="PTHR38598">
    <property type="entry name" value="INNER MEMBRANE PROTEIN YJCH"/>
    <property type="match status" value="1"/>
</dbReference>
<dbReference type="PANTHER" id="PTHR38598:SF1">
    <property type="entry name" value="INNER MEMBRANE PROTEIN YJCH"/>
    <property type="match status" value="1"/>
</dbReference>
<evidence type="ECO:0000313" key="2">
    <source>
        <dbReference type="EMBL" id="STR45578.1"/>
    </source>
</evidence>
<sequence>MSETIIDRIQQNPKFAELVQKKTSLSWLLSSVMLVIYYGFILVIAFSPKTLGIPLSTGSVTTIGIPIGILVILSAFVLTGIYVRRATEFDQLTREIIEEAKQ</sequence>
<dbReference type="Pfam" id="PF04341">
    <property type="entry name" value="DUF485"/>
    <property type="match status" value="1"/>
</dbReference>
<dbReference type="EMBL" id="SMBT01000004">
    <property type="protein sequence ID" value="TCU88077.1"/>
    <property type="molecule type" value="Genomic_DNA"/>
</dbReference>
<keyword evidence="1" id="KW-0812">Transmembrane</keyword>
<dbReference type="Proteomes" id="UP000295794">
    <property type="component" value="Unassembled WGS sequence"/>
</dbReference>
<accession>A0A377SW58</accession>
<proteinExistence type="predicted"/>
<dbReference type="AlphaFoldDB" id="A0A377SW58"/>